<dbReference type="AlphaFoldDB" id="A0A151I8B2"/>
<reference evidence="2 3" key="1">
    <citation type="submission" date="2016-03" db="EMBL/GenBank/DDBJ databases">
        <title>Cyphomyrmex costatus WGS genome.</title>
        <authorList>
            <person name="Nygaard S."/>
            <person name="Hu H."/>
            <person name="Boomsma J."/>
            <person name="Zhang G."/>
        </authorList>
    </citation>
    <scope>NUCLEOTIDE SEQUENCE [LARGE SCALE GENOMIC DNA]</scope>
    <source>
        <strain evidence="2">MS0001</strain>
        <tissue evidence="2">Whole body</tissue>
    </source>
</reference>
<dbReference type="Proteomes" id="UP000078542">
    <property type="component" value="Unassembled WGS sequence"/>
</dbReference>
<dbReference type="PANTHER" id="PTHR46601:SF1">
    <property type="entry name" value="ADF-H DOMAIN-CONTAINING PROTEIN"/>
    <property type="match status" value="1"/>
</dbReference>
<evidence type="ECO:0000313" key="2">
    <source>
        <dbReference type="EMBL" id="KYM94585.1"/>
    </source>
</evidence>
<evidence type="ECO:0000256" key="1">
    <source>
        <dbReference type="SAM" id="MobiDB-lite"/>
    </source>
</evidence>
<accession>A0A151I8B2</accession>
<dbReference type="PANTHER" id="PTHR46601">
    <property type="entry name" value="ULP_PROTEASE DOMAIN-CONTAINING PROTEIN"/>
    <property type="match status" value="1"/>
</dbReference>
<organism evidence="2 3">
    <name type="scientific">Cyphomyrmex costatus</name>
    <dbReference type="NCBI Taxonomy" id="456900"/>
    <lineage>
        <taxon>Eukaryota</taxon>
        <taxon>Metazoa</taxon>
        <taxon>Ecdysozoa</taxon>
        <taxon>Arthropoda</taxon>
        <taxon>Hexapoda</taxon>
        <taxon>Insecta</taxon>
        <taxon>Pterygota</taxon>
        <taxon>Neoptera</taxon>
        <taxon>Endopterygota</taxon>
        <taxon>Hymenoptera</taxon>
        <taxon>Apocrita</taxon>
        <taxon>Aculeata</taxon>
        <taxon>Formicoidea</taxon>
        <taxon>Formicidae</taxon>
        <taxon>Myrmicinae</taxon>
        <taxon>Cyphomyrmex</taxon>
    </lineage>
</organism>
<gene>
    <name evidence="2" type="ORF">ALC62_14783</name>
</gene>
<protein>
    <submittedName>
        <fullName evidence="2">Uncharacterized protein</fullName>
    </submittedName>
</protein>
<sequence length="573" mass="64495">MADGDGELPVDNFSENIDDVDCDEHTPSTDECSTSLSRLLELEELLQGLKDLFSSLEGNDPTKLKILTICPLSWSIRKISREFGTTTYLASKAKELRSTKGVLADINVKRGKTLSRETTKKVDDFFNDDSNSRFMPGKKDVVSVKKNGVRTNVQKRLLLIDLKGLHVLFNESNPENTLSFSAFAKLRPKHCILPGASGTHSMCVCTIHQNCKLMLDAINIAALTQNSDNPINDYKDCINLITCNDATSDCFLDSCNQCPAINNISNLLLEALTNASIDEVEYSAWVATDRSTLKTIKADVHDFVDEFCSKLKTLKPHSFIAKQQSLFISEKKSNLANDEVLVMFDFSENYAYAVQDASQAFHFNNQQCTVFPVIFYYKVKSELKHSSCIFLSNCVKHDTAAVYTIQKQLIPEIKKTVPNVKTLIYMTDGAKQHFKNRYQMANLLNHKEDFDLNAEWHYSATAHGKSAYDGLGATFKREAYRASLVAKPSQALLTSDALYNWAKGHFKNINIFYYTKVNHDKSTRHLNKRFLSALPVPQILINHSFQVTGPKTLFLKRFSNAINGIEVCLQNVH</sequence>
<feature type="region of interest" description="Disordered" evidence="1">
    <location>
        <begin position="1"/>
        <end position="29"/>
    </location>
</feature>
<keyword evidence="3" id="KW-1185">Reference proteome</keyword>
<dbReference type="EMBL" id="KQ978368">
    <property type="protein sequence ID" value="KYM94585.1"/>
    <property type="molecule type" value="Genomic_DNA"/>
</dbReference>
<proteinExistence type="predicted"/>
<name>A0A151I8B2_9HYME</name>
<evidence type="ECO:0000313" key="3">
    <source>
        <dbReference type="Proteomes" id="UP000078542"/>
    </source>
</evidence>
<dbReference type="STRING" id="456900.A0A151I8B2"/>